<proteinExistence type="predicted"/>
<keyword evidence="1" id="KW-1133">Transmembrane helix</keyword>
<dbReference type="AlphaFoldDB" id="A0A7S2HMW5"/>
<sequence length="298" mass="32598">MEPFQAAMGPPRPQNFHTVSLGLLVLLPTIVFLVISFFMVYLSHSAQVAIWVAVTIFFLISLIFMSARKQGVQNGPNFWMNLGLLCFLATLMATILGVYNWRSHAARYWAYVGQRHYTNVLPSEPALSHIDAGSISFSSDAHLDFASAGSYRDGDRVFCVAPVVGTAPQSVVNYWAAGVGCCREGGNFTCGSAQSSEARGGLTYLWAGRFASQSLGGFRHAAREAAQRRGLTSSKDALFLMWSDDLDLAQRAFWNDGIHFLVCSCAIYASVSLSIGAALHCCRRNPARSKLDDARLTY</sequence>
<keyword evidence="1" id="KW-0812">Transmembrane</keyword>
<protein>
    <submittedName>
        <fullName evidence="2">Uncharacterized protein</fullName>
    </submittedName>
</protein>
<evidence type="ECO:0000313" key="2">
    <source>
        <dbReference type="EMBL" id="CAD9495075.1"/>
    </source>
</evidence>
<organism evidence="2">
    <name type="scientific">Alexandrium andersonii</name>
    <dbReference type="NCBI Taxonomy" id="327968"/>
    <lineage>
        <taxon>Eukaryota</taxon>
        <taxon>Sar</taxon>
        <taxon>Alveolata</taxon>
        <taxon>Dinophyceae</taxon>
        <taxon>Gonyaulacales</taxon>
        <taxon>Pyrocystaceae</taxon>
        <taxon>Alexandrium</taxon>
    </lineage>
</organism>
<name>A0A7S2HMW5_9DINO</name>
<reference evidence="2" key="1">
    <citation type="submission" date="2021-01" db="EMBL/GenBank/DDBJ databases">
        <authorList>
            <person name="Corre E."/>
            <person name="Pelletier E."/>
            <person name="Niang G."/>
            <person name="Scheremetjew M."/>
            <person name="Finn R."/>
            <person name="Kale V."/>
            <person name="Holt S."/>
            <person name="Cochrane G."/>
            <person name="Meng A."/>
            <person name="Brown T."/>
            <person name="Cohen L."/>
        </authorList>
    </citation>
    <scope>NUCLEOTIDE SEQUENCE</scope>
    <source>
        <strain evidence="2">CCMP2222</strain>
    </source>
</reference>
<feature type="transmembrane region" description="Helical" evidence="1">
    <location>
        <begin position="258"/>
        <end position="281"/>
    </location>
</feature>
<feature type="transmembrane region" description="Helical" evidence="1">
    <location>
        <begin position="21"/>
        <end position="42"/>
    </location>
</feature>
<accession>A0A7S2HMW5</accession>
<gene>
    <name evidence="2" type="ORF">AAND1436_LOCUS35867</name>
</gene>
<feature type="transmembrane region" description="Helical" evidence="1">
    <location>
        <begin position="48"/>
        <end position="66"/>
    </location>
</feature>
<dbReference type="EMBL" id="HBGQ01074908">
    <property type="protein sequence ID" value="CAD9495075.1"/>
    <property type="molecule type" value="Transcribed_RNA"/>
</dbReference>
<keyword evidence="1" id="KW-0472">Membrane</keyword>
<evidence type="ECO:0000256" key="1">
    <source>
        <dbReference type="SAM" id="Phobius"/>
    </source>
</evidence>
<feature type="transmembrane region" description="Helical" evidence="1">
    <location>
        <begin position="78"/>
        <end position="99"/>
    </location>
</feature>